<comment type="caution">
    <text evidence="2">The sequence shown here is derived from an EMBL/GenBank/DDBJ whole genome shotgun (WGS) entry which is preliminary data.</text>
</comment>
<name>A0A2M8EZM6_9BACT</name>
<dbReference type="EMBL" id="PFSA01000052">
    <property type="protein sequence ID" value="PJC32477.1"/>
    <property type="molecule type" value="Genomic_DNA"/>
</dbReference>
<evidence type="ECO:0000313" key="2">
    <source>
        <dbReference type="EMBL" id="PJC32477.1"/>
    </source>
</evidence>
<protein>
    <submittedName>
        <fullName evidence="2">Uncharacterized protein</fullName>
    </submittedName>
</protein>
<accession>A0A2M8EZM6</accession>
<proteinExistence type="predicted"/>
<organism evidence="2 3">
    <name type="scientific">Candidatus Roizmanbacteria bacterium CG_4_9_14_0_2_um_filter_36_12</name>
    <dbReference type="NCBI Taxonomy" id="1974837"/>
    <lineage>
        <taxon>Bacteria</taxon>
        <taxon>Candidatus Roizmaniibacteriota</taxon>
    </lineage>
</organism>
<feature type="region of interest" description="Disordered" evidence="1">
    <location>
        <begin position="1"/>
        <end position="29"/>
    </location>
</feature>
<dbReference type="Proteomes" id="UP000229777">
    <property type="component" value="Unassembled WGS sequence"/>
</dbReference>
<dbReference type="AlphaFoldDB" id="A0A2M8EZM6"/>
<evidence type="ECO:0000256" key="1">
    <source>
        <dbReference type="SAM" id="MobiDB-lite"/>
    </source>
</evidence>
<gene>
    <name evidence="2" type="ORF">CO049_02980</name>
</gene>
<reference evidence="3" key="1">
    <citation type="submission" date="2017-09" db="EMBL/GenBank/DDBJ databases">
        <title>Depth-based differentiation of microbial function through sediment-hosted aquifers and enrichment of novel symbionts in the deep terrestrial subsurface.</title>
        <authorList>
            <person name="Probst A.J."/>
            <person name="Ladd B."/>
            <person name="Jarett J.K."/>
            <person name="Geller-Mcgrath D.E."/>
            <person name="Sieber C.M.K."/>
            <person name="Emerson J.B."/>
            <person name="Anantharaman K."/>
            <person name="Thomas B.C."/>
            <person name="Malmstrom R."/>
            <person name="Stieglmeier M."/>
            <person name="Klingl A."/>
            <person name="Woyke T."/>
            <person name="Ryan C.M."/>
            <person name="Banfield J.F."/>
        </authorList>
    </citation>
    <scope>NUCLEOTIDE SEQUENCE [LARGE SCALE GENOMIC DNA]</scope>
</reference>
<sequence>MNPPTGLSSETPTEGRGEGGREAGNITLATARVSKAGKLRVNRRLRSAGRLGFRLVGSKRRDRNGRLKMRVAASGYFKVRGNAAPQRKEAPALNSISSGQRSCGILQLWFLRLEISQKKKRTIASQKERLTVVLFTRL</sequence>
<evidence type="ECO:0000313" key="3">
    <source>
        <dbReference type="Proteomes" id="UP000229777"/>
    </source>
</evidence>